<dbReference type="AlphaFoldDB" id="A0A8H4W2M3"/>
<evidence type="ECO:0000256" key="6">
    <source>
        <dbReference type="ARBA" id="ARBA00036832"/>
    </source>
</evidence>
<reference evidence="10 11" key="1">
    <citation type="submission" date="2020-03" db="EMBL/GenBank/DDBJ databases">
        <title>Draft Genome Sequence of Cudoniella acicularis.</title>
        <authorList>
            <person name="Buettner E."/>
            <person name="Kellner H."/>
        </authorList>
    </citation>
    <scope>NUCLEOTIDE SEQUENCE [LARGE SCALE GENOMIC DNA]</scope>
    <source>
        <strain evidence="10 11">DSM 108380</strain>
    </source>
</reference>
<evidence type="ECO:0000256" key="8">
    <source>
        <dbReference type="RuleBase" id="RU366045"/>
    </source>
</evidence>
<accession>A0A8H4W2M3</accession>
<dbReference type="InterPro" id="IPR032465">
    <property type="entry name" value="ACMSD"/>
</dbReference>
<evidence type="ECO:0000259" key="9">
    <source>
        <dbReference type="Pfam" id="PF04909"/>
    </source>
</evidence>
<evidence type="ECO:0000256" key="4">
    <source>
        <dbReference type="ARBA" id="ARBA00022833"/>
    </source>
</evidence>
<comment type="catalytic activity">
    <reaction evidence="6">
        <text>6-methylsalicylate + H(+) = 3-methylphenol + CO2</text>
        <dbReference type="Rhea" id="RHEA:23112"/>
        <dbReference type="ChEBI" id="CHEBI:15378"/>
        <dbReference type="ChEBI" id="CHEBI:16526"/>
        <dbReference type="ChEBI" id="CHEBI:17231"/>
        <dbReference type="ChEBI" id="CHEBI:36658"/>
        <dbReference type="EC" id="4.1.1.52"/>
    </reaction>
    <physiologicalReaction direction="left-to-right" evidence="6">
        <dbReference type="Rhea" id="RHEA:23113"/>
    </physiologicalReaction>
</comment>
<dbReference type="PANTHER" id="PTHR21240">
    <property type="entry name" value="2-AMINO-3-CARBOXYLMUCONATE-6-SEMIALDEHYDE DECARBOXYLASE"/>
    <property type="match status" value="1"/>
</dbReference>
<gene>
    <name evidence="10" type="ORF">G7Y89_g6678</name>
</gene>
<dbReference type="OrthoDB" id="2832284at2759"/>
<dbReference type="Pfam" id="PF04909">
    <property type="entry name" value="Amidohydro_2"/>
    <property type="match status" value="1"/>
</dbReference>
<organism evidence="10 11">
    <name type="scientific">Cudoniella acicularis</name>
    <dbReference type="NCBI Taxonomy" id="354080"/>
    <lineage>
        <taxon>Eukaryota</taxon>
        <taxon>Fungi</taxon>
        <taxon>Dikarya</taxon>
        <taxon>Ascomycota</taxon>
        <taxon>Pezizomycotina</taxon>
        <taxon>Leotiomycetes</taxon>
        <taxon>Helotiales</taxon>
        <taxon>Tricladiaceae</taxon>
        <taxon>Cudoniella</taxon>
    </lineage>
</organism>
<dbReference type="SUPFAM" id="SSF51556">
    <property type="entry name" value="Metallo-dependent hydrolases"/>
    <property type="match status" value="1"/>
</dbReference>
<comment type="caution">
    <text evidence="10">The sequence shown here is derived from an EMBL/GenBank/DDBJ whole genome shotgun (WGS) entry which is preliminary data.</text>
</comment>
<keyword evidence="11" id="KW-1185">Reference proteome</keyword>
<evidence type="ECO:0000313" key="10">
    <source>
        <dbReference type="EMBL" id="KAF4631452.1"/>
    </source>
</evidence>
<sequence length="279" mass="30973">MRDLNIGTAILSLTTPGCTFLSGPAAASLAREVNESAAAIRDADPSHFGFFAALPPLLEDVSATLAEIAYALDVLKADGVALYTRDGKGHTYLGHPDLMPIWAELERRRAVVFVHPTHTVDTQLLNPRLPQPMIDFPHETTRAAVDLIVNNRIREHPHCNIILSHAGGTLPYLATRAAEMLPDYGLSEKTAEEFMEDAREFYHDLALSGNKYTLGLLTKFAREDHILFGSDFPPAPEKTIRTYTTNLEEFELSDSCRYEIDRGNALRLFPRLKDGSVQE</sequence>
<dbReference type="EC" id="4.1.1.52" evidence="7"/>
<dbReference type="Gene3D" id="3.20.20.140">
    <property type="entry name" value="Metal-dependent hydrolases"/>
    <property type="match status" value="1"/>
</dbReference>
<evidence type="ECO:0000256" key="1">
    <source>
        <dbReference type="ARBA" id="ARBA00005871"/>
    </source>
</evidence>
<keyword evidence="5 8" id="KW-0456">Lyase</keyword>
<dbReference type="InterPro" id="IPR006680">
    <property type="entry name" value="Amidohydro-rel"/>
</dbReference>
<name>A0A8H4W2M3_9HELO</name>
<dbReference type="GO" id="GO:0016787">
    <property type="term" value="F:hydrolase activity"/>
    <property type="evidence" value="ECO:0007669"/>
    <property type="project" value="InterPro"/>
</dbReference>
<dbReference type="PANTHER" id="PTHR21240:SF29">
    <property type="entry name" value="AMIDOHYDROLASE-RELATED DOMAIN-CONTAINING PROTEIN"/>
    <property type="match status" value="1"/>
</dbReference>
<evidence type="ECO:0000256" key="2">
    <source>
        <dbReference type="ARBA" id="ARBA00022723"/>
    </source>
</evidence>
<evidence type="ECO:0000256" key="3">
    <source>
        <dbReference type="ARBA" id="ARBA00022793"/>
    </source>
</evidence>
<dbReference type="Proteomes" id="UP000566819">
    <property type="component" value="Unassembled WGS sequence"/>
</dbReference>
<proteinExistence type="inferred from homology"/>
<keyword evidence="4" id="KW-0862">Zinc</keyword>
<dbReference type="GO" id="GO:0019748">
    <property type="term" value="P:secondary metabolic process"/>
    <property type="evidence" value="ECO:0007669"/>
    <property type="project" value="TreeGrafter"/>
</dbReference>
<dbReference type="GO" id="GO:0046872">
    <property type="term" value="F:metal ion binding"/>
    <property type="evidence" value="ECO:0007669"/>
    <property type="project" value="UniProtKB-KW"/>
</dbReference>
<comment type="similarity">
    <text evidence="1">Belongs to the metallo-dependent hydrolases superfamily. ACMSD family.</text>
</comment>
<evidence type="ECO:0000313" key="11">
    <source>
        <dbReference type="Proteomes" id="UP000566819"/>
    </source>
</evidence>
<evidence type="ECO:0000256" key="7">
    <source>
        <dbReference type="ARBA" id="ARBA00038889"/>
    </source>
</evidence>
<evidence type="ECO:0000256" key="5">
    <source>
        <dbReference type="ARBA" id="ARBA00023239"/>
    </source>
</evidence>
<feature type="domain" description="Amidohydrolase-related" evidence="9">
    <location>
        <begin position="27"/>
        <end position="270"/>
    </location>
</feature>
<keyword evidence="2" id="KW-0479">Metal-binding</keyword>
<keyword evidence="3 8" id="KW-0210">Decarboxylase</keyword>
<dbReference type="InterPro" id="IPR032466">
    <property type="entry name" value="Metal_Hydrolase"/>
</dbReference>
<dbReference type="EMBL" id="JAAMPI010000441">
    <property type="protein sequence ID" value="KAF4631452.1"/>
    <property type="molecule type" value="Genomic_DNA"/>
</dbReference>
<dbReference type="GO" id="GO:0047596">
    <property type="term" value="F:6-methylsalicylate decarboxylase activity"/>
    <property type="evidence" value="ECO:0007669"/>
    <property type="project" value="UniProtKB-EC"/>
</dbReference>
<dbReference type="GO" id="GO:0005829">
    <property type="term" value="C:cytosol"/>
    <property type="evidence" value="ECO:0007669"/>
    <property type="project" value="TreeGrafter"/>
</dbReference>
<protein>
    <recommendedName>
        <fullName evidence="7">6-methylsalicylate decarboxylase</fullName>
        <ecNumber evidence="7">4.1.1.52</ecNumber>
    </recommendedName>
</protein>